<evidence type="ECO:0000256" key="2">
    <source>
        <dbReference type="ARBA" id="ARBA00007441"/>
    </source>
</evidence>
<dbReference type="CDD" id="cd00609">
    <property type="entry name" value="AAT_like"/>
    <property type="match status" value="1"/>
</dbReference>
<organism evidence="9 10">
    <name type="scientific">Gnathostoma spinigerum</name>
    <dbReference type="NCBI Taxonomy" id="75299"/>
    <lineage>
        <taxon>Eukaryota</taxon>
        <taxon>Metazoa</taxon>
        <taxon>Ecdysozoa</taxon>
        <taxon>Nematoda</taxon>
        <taxon>Chromadorea</taxon>
        <taxon>Rhabditida</taxon>
        <taxon>Spirurina</taxon>
        <taxon>Gnathostomatomorpha</taxon>
        <taxon>Gnathostomatoidea</taxon>
        <taxon>Gnathostomatidae</taxon>
        <taxon>Gnathostoma</taxon>
    </lineage>
</organism>
<keyword evidence="4" id="KW-0032">Aminotransferase</keyword>
<keyword evidence="5" id="KW-0808">Transferase</keyword>
<dbReference type="InterPro" id="IPR015424">
    <property type="entry name" value="PyrdxlP-dep_Trfase"/>
</dbReference>
<reference evidence="9 10" key="1">
    <citation type="submission" date="2024-08" db="EMBL/GenBank/DDBJ databases">
        <title>Gnathostoma spinigerum genome.</title>
        <authorList>
            <person name="Gonzalez-Bertolin B."/>
            <person name="Monzon S."/>
            <person name="Zaballos A."/>
            <person name="Jimenez P."/>
            <person name="Dekumyoy P."/>
            <person name="Varona S."/>
            <person name="Cuesta I."/>
            <person name="Sumanam S."/>
            <person name="Adisakwattana P."/>
            <person name="Gasser R.B."/>
            <person name="Hernandez-Gonzalez A."/>
            <person name="Young N.D."/>
            <person name="Perteguer M.J."/>
        </authorList>
    </citation>
    <scope>NUCLEOTIDE SEQUENCE [LARGE SCALE GENOMIC DNA]</scope>
    <source>
        <strain evidence="9">AL3</strain>
        <tissue evidence="9">Liver</tissue>
    </source>
</reference>
<comment type="caution">
    <text evidence="9">The sequence shown here is derived from an EMBL/GenBank/DDBJ whole genome shotgun (WGS) entry which is preliminary data.</text>
</comment>
<dbReference type="InterPro" id="IPR051326">
    <property type="entry name" value="Kynurenine-oxoglutarate_AT"/>
</dbReference>
<evidence type="ECO:0000313" key="10">
    <source>
        <dbReference type="Proteomes" id="UP001608902"/>
    </source>
</evidence>
<dbReference type="PANTHER" id="PTHR43807">
    <property type="entry name" value="FI04487P"/>
    <property type="match status" value="1"/>
</dbReference>
<dbReference type="GO" id="GO:0016212">
    <property type="term" value="F:kynurenine-oxoglutarate transaminase activity"/>
    <property type="evidence" value="ECO:0007669"/>
    <property type="project" value="UniProtKB-ARBA"/>
</dbReference>
<evidence type="ECO:0000313" key="9">
    <source>
        <dbReference type="EMBL" id="MFH4977001.1"/>
    </source>
</evidence>
<dbReference type="InterPro" id="IPR015421">
    <property type="entry name" value="PyrdxlP-dep_Trfase_major"/>
</dbReference>
<accession>A0ABD6EBH6</accession>
<evidence type="ECO:0000256" key="1">
    <source>
        <dbReference type="ARBA" id="ARBA00001933"/>
    </source>
</evidence>
<name>A0ABD6EBH6_9BILA</name>
<keyword evidence="6" id="KW-0663">Pyridoxal phosphate</keyword>
<dbReference type="AlphaFoldDB" id="A0ABD6EBH6"/>
<dbReference type="InterPro" id="IPR015422">
    <property type="entry name" value="PyrdxlP-dep_Trfase_small"/>
</dbReference>
<dbReference type="FunFam" id="3.90.1150.10:FF:000021">
    <property type="entry name" value="Kynurenine--oxoglutarate transaminase 3"/>
    <property type="match status" value="1"/>
</dbReference>
<dbReference type="InterPro" id="IPR004839">
    <property type="entry name" value="Aminotransferase_I/II_large"/>
</dbReference>
<evidence type="ECO:0000256" key="3">
    <source>
        <dbReference type="ARBA" id="ARBA00011738"/>
    </source>
</evidence>
<feature type="domain" description="Aminotransferase class I/classII large" evidence="8">
    <location>
        <begin position="30"/>
        <end position="405"/>
    </location>
</feature>
<dbReference type="GO" id="GO:0070189">
    <property type="term" value="P:kynurenine metabolic process"/>
    <property type="evidence" value="ECO:0007669"/>
    <property type="project" value="UniProtKB-ARBA"/>
</dbReference>
<evidence type="ECO:0000256" key="7">
    <source>
        <dbReference type="ARBA" id="ARBA00024016"/>
    </source>
</evidence>
<dbReference type="FunFam" id="3.40.640.10:FF:000024">
    <property type="entry name" value="Kynurenine--oxoglutarate transaminase 3"/>
    <property type="match status" value="1"/>
</dbReference>
<comment type="similarity">
    <text evidence="2">Belongs to the class-I pyridoxal-phosphate-dependent aminotransferase family.</text>
</comment>
<dbReference type="PANTHER" id="PTHR43807:SF20">
    <property type="entry name" value="FI04487P"/>
    <property type="match status" value="1"/>
</dbReference>
<dbReference type="EMBL" id="JBGFUD010001989">
    <property type="protein sequence ID" value="MFH4977001.1"/>
    <property type="molecule type" value="Genomic_DNA"/>
</dbReference>
<proteinExistence type="inferred from homology"/>
<evidence type="ECO:0000256" key="6">
    <source>
        <dbReference type="ARBA" id="ARBA00022898"/>
    </source>
</evidence>
<dbReference type="Proteomes" id="UP001608902">
    <property type="component" value="Unassembled WGS sequence"/>
</dbReference>
<dbReference type="Gene3D" id="3.40.640.10">
    <property type="entry name" value="Type I PLP-dependent aspartate aminotransferase-like (Major domain)"/>
    <property type="match status" value="1"/>
</dbReference>
<evidence type="ECO:0000259" key="8">
    <source>
        <dbReference type="Pfam" id="PF00155"/>
    </source>
</evidence>
<sequence length="424" mass="48165">MLRHPGRRVANMKPSVWTEFNQLAADCKAVNVGQGFPDIPIPPFVAEINKNIAANPQRTDWYQYTRGFGHPRLVKALGNLYTDLLHREVSSDSNILITVGAYAALYYSFLGWLSEGDEVIILEPAYDSYVTQIRMADAIPVPVLLQLSNRPKSSNDYKVNVEAIESKITKKTKMIVVNNPHNPTGKLFTREELMALADLANRHDLIVVADEVYEWHVHPGHEMIRFASLPGMYERTITIGSAGKCFSVTGWKTGWAIGSANLLEPLRALHQNVVFTCPTTIQEAIAQAFEVEIELMRRDPQKSYLKTLLAKELSGKCKFMTSLLENAGLKPVVPQSGYFMLADFSEFDITPYLRKDEAEDPMDYQFVRWLCRSKNLAVIPPSAFYSEQFRKDNDRMIRICFFKNDDTLARTKEILQNFKTNGKK</sequence>
<dbReference type="SUPFAM" id="SSF53383">
    <property type="entry name" value="PLP-dependent transferases"/>
    <property type="match status" value="1"/>
</dbReference>
<comment type="pathway">
    <text evidence="7">Amino-acid degradation; L-kynurenine degradation; kynurenate from L-kynurenine: step 1/2.</text>
</comment>
<dbReference type="Gene3D" id="3.90.1150.10">
    <property type="entry name" value="Aspartate Aminotransferase, domain 1"/>
    <property type="match status" value="1"/>
</dbReference>
<evidence type="ECO:0000256" key="5">
    <source>
        <dbReference type="ARBA" id="ARBA00022679"/>
    </source>
</evidence>
<keyword evidence="10" id="KW-1185">Reference proteome</keyword>
<evidence type="ECO:0000256" key="4">
    <source>
        <dbReference type="ARBA" id="ARBA00022576"/>
    </source>
</evidence>
<protein>
    <recommendedName>
        <fullName evidence="8">Aminotransferase class I/classII large domain-containing protein</fullName>
    </recommendedName>
</protein>
<gene>
    <name evidence="9" type="ORF">AB6A40_003710</name>
</gene>
<comment type="subunit">
    <text evidence="3">Homodimer.</text>
</comment>
<dbReference type="Pfam" id="PF00155">
    <property type="entry name" value="Aminotran_1_2"/>
    <property type="match status" value="1"/>
</dbReference>
<comment type="cofactor">
    <cofactor evidence="1">
        <name>pyridoxal 5'-phosphate</name>
        <dbReference type="ChEBI" id="CHEBI:597326"/>
    </cofactor>
</comment>